<accession>A0A401H0U3</accession>
<feature type="domain" description="DUF6593" evidence="1">
    <location>
        <begin position="12"/>
        <end position="173"/>
    </location>
</feature>
<dbReference type="Pfam" id="PF20236">
    <property type="entry name" value="DUF6593"/>
    <property type="match status" value="1"/>
</dbReference>
<dbReference type="InParanoid" id="A0A401H0U3"/>
<dbReference type="OrthoDB" id="3256331at2759"/>
<dbReference type="InterPro" id="IPR046528">
    <property type="entry name" value="DUF6593"/>
</dbReference>
<evidence type="ECO:0000313" key="3">
    <source>
        <dbReference type="Proteomes" id="UP000287166"/>
    </source>
</evidence>
<dbReference type="AlphaFoldDB" id="A0A401H0U3"/>
<keyword evidence="3" id="KW-1185">Reference proteome</keyword>
<name>A0A401H0U3_9APHY</name>
<organism evidence="2 3">
    <name type="scientific">Sparassis crispa</name>
    <dbReference type="NCBI Taxonomy" id="139825"/>
    <lineage>
        <taxon>Eukaryota</taxon>
        <taxon>Fungi</taxon>
        <taxon>Dikarya</taxon>
        <taxon>Basidiomycota</taxon>
        <taxon>Agaricomycotina</taxon>
        <taxon>Agaricomycetes</taxon>
        <taxon>Polyporales</taxon>
        <taxon>Sparassidaceae</taxon>
        <taxon>Sparassis</taxon>
    </lineage>
</organism>
<evidence type="ECO:0000313" key="2">
    <source>
        <dbReference type="EMBL" id="GBE88047.1"/>
    </source>
</evidence>
<evidence type="ECO:0000259" key="1">
    <source>
        <dbReference type="Pfam" id="PF20236"/>
    </source>
</evidence>
<gene>
    <name evidence="2" type="ORF">SCP_1202760</name>
</gene>
<dbReference type="Proteomes" id="UP000287166">
    <property type="component" value="Unassembled WGS sequence"/>
</dbReference>
<comment type="caution">
    <text evidence="2">The sequence shown here is derived from an EMBL/GenBank/DDBJ whole genome shotgun (WGS) entry which is preliminary data.</text>
</comment>
<proteinExistence type="predicted"/>
<dbReference type="RefSeq" id="XP_027618960.1">
    <property type="nucleotide sequence ID" value="XM_027763159.1"/>
</dbReference>
<dbReference type="GeneID" id="38784964"/>
<reference evidence="2 3" key="1">
    <citation type="journal article" date="2018" name="Sci. Rep.">
        <title>Genome sequence of the cauliflower mushroom Sparassis crispa (Hanabiratake) and its association with beneficial usage.</title>
        <authorList>
            <person name="Kiyama R."/>
            <person name="Furutani Y."/>
            <person name="Kawaguchi K."/>
            <person name="Nakanishi T."/>
        </authorList>
    </citation>
    <scope>NUCLEOTIDE SEQUENCE [LARGE SCALE GENOMIC DNA]</scope>
</reference>
<sequence length="198" mass="22315">MSELTRLTLQPDNPCNTKITDEDGNVLYVVYTEHGKNASTTRVLDPQDHVLAAYVWTDYISSDRVALGDQPLIPLSKWLHKSIIPFVDDVSFKDDKGRKYKWKGNSPGMALQLHTEDDGFKEPIAGFERSRRDPKSDPKNSTWTPAQLLFMPPALEIRDTVILSFLVLERSHRSNEQSKDNLIKGEVALMGGMPLGGY</sequence>
<protein>
    <recommendedName>
        <fullName evidence="1">DUF6593 domain-containing protein</fullName>
    </recommendedName>
</protein>
<dbReference type="EMBL" id="BFAD01000012">
    <property type="protein sequence ID" value="GBE88047.1"/>
    <property type="molecule type" value="Genomic_DNA"/>
</dbReference>